<feature type="domain" description="HTH cro/C1-type" evidence="1">
    <location>
        <begin position="13"/>
        <end position="66"/>
    </location>
</feature>
<evidence type="ECO:0000313" key="3">
    <source>
        <dbReference type="Proteomes" id="UP000655751"/>
    </source>
</evidence>
<protein>
    <submittedName>
        <fullName evidence="2">Helix-turn-helix domain-containing protein</fullName>
    </submittedName>
</protein>
<proteinExistence type="predicted"/>
<organism evidence="2 3">
    <name type="scientific">Nocardia bovistercoris</name>
    <dbReference type="NCBI Taxonomy" id="2785916"/>
    <lineage>
        <taxon>Bacteria</taxon>
        <taxon>Bacillati</taxon>
        <taxon>Actinomycetota</taxon>
        <taxon>Actinomycetes</taxon>
        <taxon>Mycobacteriales</taxon>
        <taxon>Nocardiaceae</taxon>
        <taxon>Nocardia</taxon>
    </lineage>
</organism>
<dbReference type="Gene3D" id="1.10.260.40">
    <property type="entry name" value="lambda repressor-like DNA-binding domains"/>
    <property type="match status" value="1"/>
</dbReference>
<dbReference type="InterPro" id="IPR001387">
    <property type="entry name" value="Cro/C1-type_HTH"/>
</dbReference>
<dbReference type="Proteomes" id="UP000655751">
    <property type="component" value="Unassembled WGS sequence"/>
</dbReference>
<dbReference type="SUPFAM" id="SSF47413">
    <property type="entry name" value="lambda repressor-like DNA-binding domains"/>
    <property type="match status" value="1"/>
</dbReference>
<dbReference type="GO" id="GO:0003677">
    <property type="term" value="F:DNA binding"/>
    <property type="evidence" value="ECO:0007669"/>
    <property type="project" value="InterPro"/>
</dbReference>
<dbReference type="AlphaFoldDB" id="A0A931N397"/>
<reference evidence="2" key="1">
    <citation type="submission" date="2020-11" db="EMBL/GenBank/DDBJ databases">
        <title>Nocardia NEAU-351.nov., a novel actinomycete isolated from the cow dung.</title>
        <authorList>
            <person name="Zhang X."/>
        </authorList>
    </citation>
    <scope>NUCLEOTIDE SEQUENCE</scope>
    <source>
        <strain evidence="2">NEAU-351</strain>
    </source>
</reference>
<sequence>MPTVLRRMLGLRLQQLRRERGLTQQQVGERIWASGSKISRMESGMGGLDQRDVLGLLKFYGVTDVVEHDKYLALIRLGEQPGWWHRDSDLLPKGFELLSLESAARTIRCYEPAVIPELLQTPEYARATLRLRYPHRSKAEIEQSLAVRLQRQRILHGENPPYLWTLIEESALRKQIGGIAVWREQIDRLRQAIESEHIIVQIVGKQVCGPAIAGGGFVYLRFIERLLPDVVCVSQPTSTLYLEGYTDIRSYLTIADRLAVEAMRPGETAERLRALC</sequence>
<dbReference type="InterPro" id="IPR010982">
    <property type="entry name" value="Lambda_DNA-bd_dom_sf"/>
</dbReference>
<name>A0A931N397_9NOCA</name>
<comment type="caution">
    <text evidence="2">The sequence shown here is derived from an EMBL/GenBank/DDBJ whole genome shotgun (WGS) entry which is preliminary data.</text>
</comment>
<evidence type="ECO:0000313" key="2">
    <source>
        <dbReference type="EMBL" id="MBH0780380.1"/>
    </source>
</evidence>
<dbReference type="InterPro" id="IPR043917">
    <property type="entry name" value="DUF5753"/>
</dbReference>
<keyword evidence="3" id="KW-1185">Reference proteome</keyword>
<dbReference type="PROSITE" id="PS50943">
    <property type="entry name" value="HTH_CROC1"/>
    <property type="match status" value="1"/>
</dbReference>
<gene>
    <name evidence="2" type="ORF">IT779_29320</name>
</gene>
<dbReference type="EMBL" id="JADMLG010000015">
    <property type="protein sequence ID" value="MBH0780380.1"/>
    <property type="molecule type" value="Genomic_DNA"/>
</dbReference>
<accession>A0A931N397</accession>
<dbReference type="SMART" id="SM00530">
    <property type="entry name" value="HTH_XRE"/>
    <property type="match status" value="1"/>
</dbReference>
<dbReference type="CDD" id="cd00093">
    <property type="entry name" value="HTH_XRE"/>
    <property type="match status" value="1"/>
</dbReference>
<dbReference type="Pfam" id="PF13560">
    <property type="entry name" value="HTH_31"/>
    <property type="match status" value="1"/>
</dbReference>
<dbReference type="Pfam" id="PF19054">
    <property type="entry name" value="DUF5753"/>
    <property type="match status" value="1"/>
</dbReference>
<evidence type="ECO:0000259" key="1">
    <source>
        <dbReference type="PROSITE" id="PS50943"/>
    </source>
</evidence>